<gene>
    <name evidence="1" type="ORF">HPB47_018066</name>
</gene>
<comment type="caution">
    <text evidence="1">The sequence shown here is derived from an EMBL/GenBank/DDBJ whole genome shotgun (WGS) entry which is preliminary data.</text>
</comment>
<dbReference type="EMBL" id="JABSTQ010007101">
    <property type="protein sequence ID" value="KAG0436230.1"/>
    <property type="molecule type" value="Genomic_DNA"/>
</dbReference>
<name>A0AC60QNN3_IXOPE</name>
<proteinExistence type="predicted"/>
<accession>A0AC60QNN3</accession>
<keyword evidence="2" id="KW-1185">Reference proteome</keyword>
<evidence type="ECO:0000313" key="2">
    <source>
        <dbReference type="Proteomes" id="UP000805193"/>
    </source>
</evidence>
<evidence type="ECO:0000313" key="1">
    <source>
        <dbReference type="EMBL" id="KAG0436230.1"/>
    </source>
</evidence>
<protein>
    <submittedName>
        <fullName evidence="1">Uncharacterized protein</fullName>
    </submittedName>
</protein>
<reference evidence="1 2" key="1">
    <citation type="journal article" date="2020" name="Cell">
        <title>Large-Scale Comparative Analyses of Tick Genomes Elucidate Their Genetic Diversity and Vector Capacities.</title>
        <authorList>
            <consortium name="Tick Genome and Microbiome Consortium (TIGMIC)"/>
            <person name="Jia N."/>
            <person name="Wang J."/>
            <person name="Shi W."/>
            <person name="Du L."/>
            <person name="Sun Y."/>
            <person name="Zhan W."/>
            <person name="Jiang J.F."/>
            <person name="Wang Q."/>
            <person name="Zhang B."/>
            <person name="Ji P."/>
            <person name="Bell-Sakyi L."/>
            <person name="Cui X.M."/>
            <person name="Yuan T.T."/>
            <person name="Jiang B.G."/>
            <person name="Yang W.F."/>
            <person name="Lam T.T."/>
            <person name="Chang Q.C."/>
            <person name="Ding S.J."/>
            <person name="Wang X.J."/>
            <person name="Zhu J.G."/>
            <person name="Ruan X.D."/>
            <person name="Zhao L."/>
            <person name="Wei J.T."/>
            <person name="Ye R.Z."/>
            <person name="Que T.C."/>
            <person name="Du C.H."/>
            <person name="Zhou Y.H."/>
            <person name="Cheng J.X."/>
            <person name="Dai P.F."/>
            <person name="Guo W.B."/>
            <person name="Han X.H."/>
            <person name="Huang E.J."/>
            <person name="Li L.F."/>
            <person name="Wei W."/>
            <person name="Gao Y.C."/>
            <person name="Liu J.Z."/>
            <person name="Shao H.Z."/>
            <person name="Wang X."/>
            <person name="Wang C.C."/>
            <person name="Yang T.C."/>
            <person name="Huo Q.B."/>
            <person name="Li W."/>
            <person name="Chen H.Y."/>
            <person name="Chen S.E."/>
            <person name="Zhou L.G."/>
            <person name="Ni X.B."/>
            <person name="Tian J.H."/>
            <person name="Sheng Y."/>
            <person name="Liu T."/>
            <person name="Pan Y.S."/>
            <person name="Xia L.Y."/>
            <person name="Li J."/>
            <person name="Zhao F."/>
            <person name="Cao W.C."/>
        </authorList>
    </citation>
    <scope>NUCLEOTIDE SEQUENCE [LARGE SCALE GENOMIC DNA]</scope>
    <source>
        <strain evidence="1">Iper-2018</strain>
    </source>
</reference>
<dbReference type="Proteomes" id="UP000805193">
    <property type="component" value="Unassembled WGS sequence"/>
</dbReference>
<organism evidence="1 2">
    <name type="scientific">Ixodes persulcatus</name>
    <name type="common">Taiga tick</name>
    <dbReference type="NCBI Taxonomy" id="34615"/>
    <lineage>
        <taxon>Eukaryota</taxon>
        <taxon>Metazoa</taxon>
        <taxon>Ecdysozoa</taxon>
        <taxon>Arthropoda</taxon>
        <taxon>Chelicerata</taxon>
        <taxon>Arachnida</taxon>
        <taxon>Acari</taxon>
        <taxon>Parasitiformes</taxon>
        <taxon>Ixodida</taxon>
        <taxon>Ixodoidea</taxon>
        <taxon>Ixodidae</taxon>
        <taxon>Ixodinae</taxon>
        <taxon>Ixodes</taxon>
    </lineage>
</organism>
<sequence length="349" mass="38261">MPTTRRERCQVMKVGRLIGPPKCSGGNGVDEHAEGRARRSRRSAASADTQPLDLQTGDIVTDVTMETALFVVHNLTPSPQASSDEDAFRPDVKAEKVDAVEACSAAGSLCVQTDDGNPKLMRDGTSRRQRPLDNHQYPHPERITTWEDNVKKWPEIRSGNIVCYLLDTKACDLREVKAYKSLDAYNYVLSGWVGQLLIHEIDKDLVLLKACVQGSQSTKKLSNAWVCAKKDGEVVTAGCTCMAGEARVCSHVGAVLFKVDLAATLGYTGHACTDEAAKWNKGRKKNVVPAALSNIDFKMKRGASTGTRKAPEAKKFHAFRDDQELQECLATAPSQGLFRIPGKYTLLLR</sequence>